<sequence>MPTVVSPGAEEALLRTRYLRHQSENATRRGNDSQHIDSVHPEESIETFRERMTGFKMMAQTIFLADEQPAADSCRLA</sequence>
<comment type="caution">
    <text evidence="2">The sequence shown here is derived from an EMBL/GenBank/DDBJ whole genome shotgun (WGS) entry which is preliminary data.</text>
</comment>
<gene>
    <name evidence="2" type="ORF">G3I58_36450</name>
</gene>
<evidence type="ECO:0000256" key="1">
    <source>
        <dbReference type="SAM" id="MobiDB-lite"/>
    </source>
</evidence>
<dbReference type="RefSeq" id="WP_164223071.1">
    <property type="nucleotide sequence ID" value="NZ_JAAGMS010000400.1"/>
</dbReference>
<feature type="region of interest" description="Disordered" evidence="1">
    <location>
        <begin position="21"/>
        <end position="44"/>
    </location>
</feature>
<dbReference type="Proteomes" id="UP000470951">
    <property type="component" value="Unassembled WGS sequence"/>
</dbReference>
<dbReference type="EMBL" id="JAAGMS010000400">
    <property type="protein sequence ID" value="NEC03428.1"/>
    <property type="molecule type" value="Genomic_DNA"/>
</dbReference>
<name>A0A7K3RML5_STRAQ</name>
<protein>
    <submittedName>
        <fullName evidence="2">Uncharacterized protein</fullName>
    </submittedName>
</protein>
<evidence type="ECO:0000313" key="2">
    <source>
        <dbReference type="EMBL" id="NEC03428.1"/>
    </source>
</evidence>
<evidence type="ECO:0000313" key="3">
    <source>
        <dbReference type="Proteomes" id="UP000470951"/>
    </source>
</evidence>
<accession>A0A7K3RML5</accession>
<organism evidence="2 3">
    <name type="scientific">Streptomyces anulatus</name>
    <name type="common">Streptomyces chrysomallus</name>
    <dbReference type="NCBI Taxonomy" id="1892"/>
    <lineage>
        <taxon>Bacteria</taxon>
        <taxon>Bacillati</taxon>
        <taxon>Actinomycetota</taxon>
        <taxon>Actinomycetes</taxon>
        <taxon>Kitasatosporales</taxon>
        <taxon>Streptomycetaceae</taxon>
        <taxon>Streptomyces</taxon>
    </lineage>
</organism>
<reference evidence="2 3" key="1">
    <citation type="submission" date="2020-01" db="EMBL/GenBank/DDBJ databases">
        <title>Insect and environment-associated Actinomycetes.</title>
        <authorList>
            <person name="Currrie C."/>
            <person name="Chevrette M."/>
            <person name="Carlson C."/>
            <person name="Stubbendieck R."/>
            <person name="Wendt-Pienkowski E."/>
        </authorList>
    </citation>
    <scope>NUCLEOTIDE SEQUENCE [LARGE SCALE GENOMIC DNA]</scope>
    <source>
        <strain evidence="2 3">SID7903</strain>
    </source>
</reference>
<dbReference type="AlphaFoldDB" id="A0A7K3RML5"/>
<proteinExistence type="predicted"/>